<dbReference type="RefSeq" id="WP_324692713.1">
    <property type="nucleotide sequence ID" value="NZ_JAYMYJ010000011.1"/>
</dbReference>
<feature type="compositionally biased region" description="Low complexity" evidence="1">
    <location>
        <begin position="43"/>
        <end position="64"/>
    </location>
</feature>
<keyword evidence="2" id="KW-1133">Transmembrane helix</keyword>
<evidence type="ECO:0008006" key="5">
    <source>
        <dbReference type="Google" id="ProtNLM"/>
    </source>
</evidence>
<reference evidence="3 4" key="2">
    <citation type="submission" date="2024-01" db="EMBL/GenBank/DDBJ databases">
        <authorList>
            <person name="Xie X."/>
        </authorList>
    </citation>
    <scope>NUCLEOTIDE SEQUENCE [LARGE SCALE GENOMIC DNA]</scope>
    <source>
        <strain evidence="3">SCUT-1</strain>
    </source>
</reference>
<evidence type="ECO:0000313" key="3">
    <source>
        <dbReference type="EMBL" id="MEB4589522.1"/>
    </source>
</evidence>
<keyword evidence="2" id="KW-0472">Membrane</keyword>
<feature type="transmembrane region" description="Helical" evidence="2">
    <location>
        <begin position="9"/>
        <end position="30"/>
    </location>
</feature>
<comment type="caution">
    <text evidence="3">The sequence shown here is derived from an EMBL/GenBank/DDBJ whole genome shotgun (WGS) entry which is preliminary data.</text>
</comment>
<dbReference type="InterPro" id="IPR036280">
    <property type="entry name" value="Multihaem_cyt_sf"/>
</dbReference>
<protein>
    <recommendedName>
        <fullName evidence="5">Doubled CXXCH motif domain-containing protein</fullName>
    </recommendedName>
</protein>
<accession>A0ABU6CTW0</accession>
<reference evidence="4" key="1">
    <citation type="submission" date="2023-07" db="EMBL/GenBank/DDBJ databases">
        <title>The carbon used by Thiothrix.</title>
        <authorList>
            <person name="Chen L."/>
        </authorList>
    </citation>
    <scope>NUCLEOTIDE SEQUENCE [LARGE SCALE GENOMIC DNA]</scope>
</reference>
<feature type="region of interest" description="Disordered" evidence="1">
    <location>
        <begin position="32"/>
        <end position="119"/>
    </location>
</feature>
<keyword evidence="4" id="KW-1185">Reference proteome</keyword>
<proteinExistence type="predicted"/>
<evidence type="ECO:0000313" key="4">
    <source>
        <dbReference type="Proteomes" id="UP001308005"/>
    </source>
</evidence>
<keyword evidence="2" id="KW-0812">Transmembrane</keyword>
<dbReference type="EMBL" id="JAYMYJ010000011">
    <property type="protein sequence ID" value="MEB4589522.1"/>
    <property type="molecule type" value="Genomic_DNA"/>
</dbReference>
<dbReference type="Proteomes" id="UP001308005">
    <property type="component" value="Unassembled WGS sequence"/>
</dbReference>
<feature type="compositionally biased region" description="Polar residues" evidence="1">
    <location>
        <begin position="65"/>
        <end position="112"/>
    </location>
</feature>
<gene>
    <name evidence="3" type="ORF">VSS37_00885</name>
</gene>
<name>A0ABU6CTW0_9GAMM</name>
<evidence type="ECO:0000256" key="2">
    <source>
        <dbReference type="SAM" id="Phobius"/>
    </source>
</evidence>
<dbReference type="Gene3D" id="1.10.1130.10">
    <property type="entry name" value="Flavocytochrome C3, Chain A"/>
    <property type="match status" value="1"/>
</dbReference>
<organism evidence="3 4">
    <name type="scientific">Candidatus Thiothrix phosphatis</name>
    <dbReference type="NCBI Taxonomy" id="3112415"/>
    <lineage>
        <taxon>Bacteria</taxon>
        <taxon>Pseudomonadati</taxon>
        <taxon>Pseudomonadota</taxon>
        <taxon>Gammaproteobacteria</taxon>
        <taxon>Thiotrichales</taxon>
        <taxon>Thiotrichaceae</taxon>
        <taxon>Thiothrix</taxon>
    </lineage>
</organism>
<evidence type="ECO:0000256" key="1">
    <source>
        <dbReference type="SAM" id="MobiDB-lite"/>
    </source>
</evidence>
<sequence>MNSAGKDKWWVGVAAIIVAMVVGLGANAMLGSSSAPTSAPDKPATSTATASNAPTTPTANNASPQQTNGEAVNTVTTSAGAPQQTSGEQTTAAATSPDAPQQTTEAQTSASNTTTITTDYERARWNPIHFKPGIDKATDADCLKCHQEVLDDKVREVSPAGVKTANTLAWYQTLDTYEGPQMTFHQRHLTGPLIKKVANMSCTTCHQGNNPRDETNNTAADTPTGMTMRKMADPNVCLMCHGQFPYQNMGLPGPWHDSGAAFQNNCLLCHAAIRTNRHKVNFLKADAIEKEGAANSDTCFGCHGGRAWYRISFPYPRHSWPGMGATAPDWAKDRPTESDLRFLIQDAAAPTTPAQATAQGSKP</sequence>
<dbReference type="SUPFAM" id="SSF48695">
    <property type="entry name" value="Multiheme cytochromes"/>
    <property type="match status" value="1"/>
</dbReference>